<dbReference type="AlphaFoldDB" id="A0A813G5F6"/>
<protein>
    <submittedName>
        <fullName evidence="1">Uncharacterized protein</fullName>
    </submittedName>
</protein>
<accession>A0A813G5F6</accession>
<dbReference type="EMBL" id="CAJNNV010027262">
    <property type="protein sequence ID" value="CAE8619951.1"/>
    <property type="molecule type" value="Genomic_DNA"/>
</dbReference>
<sequence>MGEPAFHAKIRSPWVDAIASAGEKERFLWSADDDAHVMGPIGDALLRKLRARGYPATQSEDVQKHHEMTLSPMSPTAWRRRSCKALGSVCQRHEPVICLPVSLMSNLELATDLKAAARSLLVEHGPEIVPTIMSDDLFLDVEEPAPNGAPLFQDPGSVHIAAYRLRPQRQATEMDAAGTAGSQAAAARMSRLEYAANLRLLPLLSNWCDKYRSVKAVFAAEKARHEAEVFVLARMKRAEAMKRSLTLPIGSENDVKAAGAKASAEASSKVAFAVEVCRCGYAEVWHEGAGAEDVLAGICGETAAPSFAEEFPPAKTFNNYNHNNNNSNNNNNASATVLGQSLHDATRRKQLNGSAMLAGGRLVLKF</sequence>
<reference evidence="1" key="1">
    <citation type="submission" date="2021-02" db="EMBL/GenBank/DDBJ databases">
        <authorList>
            <person name="Dougan E. K."/>
            <person name="Rhodes N."/>
            <person name="Thang M."/>
            <person name="Chan C."/>
        </authorList>
    </citation>
    <scope>NUCLEOTIDE SEQUENCE</scope>
</reference>
<keyword evidence="2" id="KW-1185">Reference proteome</keyword>
<organism evidence="1 2">
    <name type="scientific">Polarella glacialis</name>
    <name type="common">Dinoflagellate</name>
    <dbReference type="NCBI Taxonomy" id="89957"/>
    <lineage>
        <taxon>Eukaryota</taxon>
        <taxon>Sar</taxon>
        <taxon>Alveolata</taxon>
        <taxon>Dinophyceae</taxon>
        <taxon>Suessiales</taxon>
        <taxon>Suessiaceae</taxon>
        <taxon>Polarella</taxon>
    </lineage>
</organism>
<dbReference type="OrthoDB" id="424018at2759"/>
<evidence type="ECO:0000313" key="1">
    <source>
        <dbReference type="EMBL" id="CAE8619951.1"/>
    </source>
</evidence>
<proteinExistence type="predicted"/>
<evidence type="ECO:0000313" key="2">
    <source>
        <dbReference type="Proteomes" id="UP000654075"/>
    </source>
</evidence>
<comment type="caution">
    <text evidence="1">The sequence shown here is derived from an EMBL/GenBank/DDBJ whole genome shotgun (WGS) entry which is preliminary data.</text>
</comment>
<dbReference type="Proteomes" id="UP000654075">
    <property type="component" value="Unassembled WGS sequence"/>
</dbReference>
<gene>
    <name evidence="1" type="ORF">PGLA1383_LOCUS37525</name>
</gene>
<name>A0A813G5F6_POLGL</name>